<dbReference type="GO" id="GO:0046166">
    <property type="term" value="P:glyceraldehyde-3-phosphate biosynthetic process"/>
    <property type="evidence" value="ECO:0007669"/>
    <property type="project" value="TreeGrafter"/>
</dbReference>
<dbReference type="PROSITE" id="PS51440">
    <property type="entry name" value="TIM_2"/>
    <property type="match status" value="1"/>
</dbReference>
<dbReference type="GO" id="GO:0005829">
    <property type="term" value="C:cytosol"/>
    <property type="evidence" value="ECO:0007669"/>
    <property type="project" value="TreeGrafter"/>
</dbReference>
<feature type="active site" description="Electrophile" evidence="8">
    <location>
        <position position="94"/>
    </location>
</feature>
<dbReference type="OrthoDB" id="9809429at2"/>
<feature type="binding site" evidence="8">
    <location>
        <position position="208"/>
    </location>
    <ligand>
        <name>substrate</name>
    </ligand>
</feature>
<comment type="pathway">
    <text evidence="1 8 9">Carbohydrate degradation; glycolysis; D-glyceraldehyde 3-phosphate from glycerone phosphate: step 1/1.</text>
</comment>
<gene>
    <name evidence="8" type="primary">tpiA</name>
    <name evidence="10" type="ORF">CWE13_03650</name>
</gene>
<comment type="pathway">
    <text evidence="2">Carbohydrate metabolism; erythritol degradation.</text>
</comment>
<evidence type="ECO:0000256" key="4">
    <source>
        <dbReference type="ARBA" id="ARBA00022432"/>
    </source>
</evidence>
<evidence type="ECO:0000313" key="11">
    <source>
        <dbReference type="Proteomes" id="UP000286934"/>
    </source>
</evidence>
<dbReference type="PROSITE" id="PS00171">
    <property type="entry name" value="TIM_1"/>
    <property type="match status" value="1"/>
</dbReference>
<feature type="binding site" evidence="8">
    <location>
        <begin position="9"/>
        <end position="11"/>
    </location>
    <ligand>
        <name>substrate</name>
    </ligand>
</feature>
<dbReference type="FunFam" id="3.20.20.70:FF:000016">
    <property type="entry name" value="Triosephosphate isomerase"/>
    <property type="match status" value="1"/>
</dbReference>
<evidence type="ECO:0000256" key="3">
    <source>
        <dbReference type="ARBA" id="ARBA00007422"/>
    </source>
</evidence>
<dbReference type="GO" id="GO:0006096">
    <property type="term" value="P:glycolytic process"/>
    <property type="evidence" value="ECO:0007669"/>
    <property type="project" value="UniProtKB-UniRule"/>
</dbReference>
<evidence type="ECO:0000256" key="5">
    <source>
        <dbReference type="ARBA" id="ARBA00022490"/>
    </source>
</evidence>
<comment type="pathway">
    <text evidence="8 9">Carbohydrate biosynthesis; gluconeogenesis.</text>
</comment>
<dbReference type="GO" id="GO:0004807">
    <property type="term" value="F:triose-phosphate isomerase activity"/>
    <property type="evidence" value="ECO:0007669"/>
    <property type="project" value="UniProtKB-UniRule"/>
</dbReference>
<proteinExistence type="inferred from homology"/>
<feature type="active site" description="Proton acceptor" evidence="8">
    <location>
        <position position="163"/>
    </location>
</feature>
<dbReference type="PANTHER" id="PTHR21139">
    <property type="entry name" value="TRIOSEPHOSPHATE ISOMERASE"/>
    <property type="match status" value="1"/>
</dbReference>
<dbReference type="GO" id="GO:0006094">
    <property type="term" value="P:gluconeogenesis"/>
    <property type="evidence" value="ECO:0007669"/>
    <property type="project" value="UniProtKB-UniRule"/>
</dbReference>
<evidence type="ECO:0000256" key="1">
    <source>
        <dbReference type="ARBA" id="ARBA00004680"/>
    </source>
</evidence>
<dbReference type="Proteomes" id="UP000286934">
    <property type="component" value="Unassembled WGS sequence"/>
</dbReference>
<dbReference type="InterPro" id="IPR000652">
    <property type="entry name" value="Triosephosphate_isomerase"/>
</dbReference>
<dbReference type="InterPro" id="IPR020861">
    <property type="entry name" value="Triosephosphate_isomerase_AS"/>
</dbReference>
<comment type="subunit">
    <text evidence="8 9">Homodimer.</text>
</comment>
<dbReference type="RefSeq" id="WP_126805975.1">
    <property type="nucleotide sequence ID" value="NZ_PIPP01000001.1"/>
</dbReference>
<dbReference type="Pfam" id="PF00121">
    <property type="entry name" value="TIM"/>
    <property type="match status" value="1"/>
</dbReference>
<keyword evidence="4 8" id="KW-0312">Gluconeogenesis</keyword>
<evidence type="ECO:0000256" key="8">
    <source>
        <dbReference type="HAMAP-Rule" id="MF_00147"/>
    </source>
</evidence>
<dbReference type="InterPro" id="IPR035990">
    <property type="entry name" value="TIM_sf"/>
</dbReference>
<organism evidence="10 11">
    <name type="scientific">Aliidiomarina shirensis</name>
    <dbReference type="NCBI Taxonomy" id="1048642"/>
    <lineage>
        <taxon>Bacteria</taxon>
        <taxon>Pseudomonadati</taxon>
        <taxon>Pseudomonadota</taxon>
        <taxon>Gammaproteobacteria</taxon>
        <taxon>Alteromonadales</taxon>
        <taxon>Idiomarinaceae</taxon>
        <taxon>Aliidiomarina</taxon>
    </lineage>
</organism>
<evidence type="ECO:0000256" key="2">
    <source>
        <dbReference type="ARBA" id="ARBA00004939"/>
    </source>
</evidence>
<evidence type="ECO:0000256" key="7">
    <source>
        <dbReference type="ARBA" id="ARBA00023235"/>
    </source>
</evidence>
<accession>A0A432WYD5</accession>
<comment type="caution">
    <text evidence="10">The sequence shown here is derived from an EMBL/GenBank/DDBJ whole genome shotgun (WGS) entry which is preliminary data.</text>
</comment>
<dbReference type="UniPathway" id="UPA00109">
    <property type="reaction ID" value="UER00189"/>
</dbReference>
<name>A0A432WYD5_9GAMM</name>
<keyword evidence="5 8" id="KW-0963">Cytoplasm</keyword>
<dbReference type="InterPro" id="IPR022896">
    <property type="entry name" value="TrioseP_Isoase_bac/euk"/>
</dbReference>
<dbReference type="SUPFAM" id="SSF51351">
    <property type="entry name" value="Triosephosphate isomerase (TIM)"/>
    <property type="match status" value="1"/>
</dbReference>
<dbReference type="HAMAP" id="MF_00147_B">
    <property type="entry name" value="TIM_B"/>
    <property type="match status" value="1"/>
</dbReference>
<keyword evidence="6 8" id="KW-0324">Glycolysis</keyword>
<comment type="subcellular location">
    <subcellularLocation>
        <location evidence="8 9">Cytoplasm</location>
    </subcellularLocation>
</comment>
<feature type="binding site" evidence="8">
    <location>
        <begin position="229"/>
        <end position="230"/>
    </location>
    <ligand>
        <name>substrate</name>
    </ligand>
</feature>
<comment type="function">
    <text evidence="8">Involved in the gluconeogenesis. Catalyzes stereospecifically the conversion of dihydroxyacetone phosphate (DHAP) to D-glyceraldehyde-3-phosphate (G3P).</text>
</comment>
<dbReference type="UniPathway" id="UPA00138"/>
<sequence length="248" mass="26764">MRQTLVIANWKLNGNTALLKTMAEHFHHVDIQEQVDVVICPPAVYLKTAAVLFEPTGIKLGGQNCSEHGSGAFTGEISAEMLSDIGCSYVIIGHSERRAIFAESNEMIAGKIKQAQKGKLCPVLCVGETLAEREANDVESVIREQLETALVDADFDNLVIAYEPVWAIGTGKTATPEQAQEVHKMIRDWVAKKAPESAQKIQILYGGSVKADNASTLFHQADIDGGLIGGASLDTEQFDAICKAAKDI</sequence>
<evidence type="ECO:0000256" key="6">
    <source>
        <dbReference type="ARBA" id="ARBA00023152"/>
    </source>
</evidence>
<feature type="binding site" evidence="8">
    <location>
        <position position="169"/>
    </location>
    <ligand>
        <name>substrate</name>
    </ligand>
</feature>
<dbReference type="Gene3D" id="3.20.20.70">
    <property type="entry name" value="Aldolase class I"/>
    <property type="match status" value="1"/>
</dbReference>
<evidence type="ECO:0000313" key="10">
    <source>
        <dbReference type="EMBL" id="RUO38741.1"/>
    </source>
</evidence>
<dbReference type="EC" id="5.3.1.1" evidence="8 9"/>
<dbReference type="PANTHER" id="PTHR21139:SF42">
    <property type="entry name" value="TRIOSEPHOSPHATE ISOMERASE"/>
    <property type="match status" value="1"/>
</dbReference>
<dbReference type="EMBL" id="PIPP01000001">
    <property type="protein sequence ID" value="RUO38741.1"/>
    <property type="molecule type" value="Genomic_DNA"/>
</dbReference>
<comment type="similarity">
    <text evidence="3 8 9">Belongs to the triosephosphate isomerase family.</text>
</comment>
<evidence type="ECO:0000256" key="9">
    <source>
        <dbReference type="RuleBase" id="RU363013"/>
    </source>
</evidence>
<keyword evidence="11" id="KW-1185">Reference proteome</keyword>
<dbReference type="CDD" id="cd00311">
    <property type="entry name" value="TIM"/>
    <property type="match status" value="1"/>
</dbReference>
<reference evidence="11" key="1">
    <citation type="journal article" date="2018" name="Front. Microbiol.">
        <title>Genome-Based Analysis Reveals the Taxonomy and Diversity of the Family Idiomarinaceae.</title>
        <authorList>
            <person name="Liu Y."/>
            <person name="Lai Q."/>
            <person name="Shao Z."/>
        </authorList>
    </citation>
    <scope>NUCLEOTIDE SEQUENCE [LARGE SCALE GENOMIC DNA]</scope>
    <source>
        <strain evidence="11">AIS</strain>
    </source>
</reference>
<dbReference type="NCBIfam" id="TIGR00419">
    <property type="entry name" value="tim"/>
    <property type="match status" value="1"/>
</dbReference>
<dbReference type="AlphaFoldDB" id="A0A432WYD5"/>
<keyword evidence="7 8" id="KW-0413">Isomerase</keyword>
<dbReference type="InterPro" id="IPR013785">
    <property type="entry name" value="Aldolase_TIM"/>
</dbReference>
<protein>
    <recommendedName>
        <fullName evidence="8 9">Triosephosphate isomerase</fullName>
        <shortName evidence="8">TIM</shortName>
        <shortName evidence="8">TPI</shortName>
        <ecNumber evidence="8 9">5.3.1.1</ecNumber>
    </recommendedName>
    <alternativeName>
        <fullName evidence="8">Triose-phosphate isomerase</fullName>
    </alternativeName>
</protein>
<dbReference type="GO" id="GO:0019563">
    <property type="term" value="P:glycerol catabolic process"/>
    <property type="evidence" value="ECO:0007669"/>
    <property type="project" value="TreeGrafter"/>
</dbReference>
<comment type="catalytic activity">
    <reaction evidence="8 9">
        <text>D-glyceraldehyde 3-phosphate = dihydroxyacetone phosphate</text>
        <dbReference type="Rhea" id="RHEA:18585"/>
        <dbReference type="ChEBI" id="CHEBI:57642"/>
        <dbReference type="ChEBI" id="CHEBI:59776"/>
        <dbReference type="EC" id="5.3.1.1"/>
    </reaction>
</comment>